<dbReference type="CDD" id="cd01276">
    <property type="entry name" value="PKCI_related"/>
    <property type="match status" value="1"/>
</dbReference>
<evidence type="ECO:0000259" key="4">
    <source>
        <dbReference type="PROSITE" id="PS51084"/>
    </source>
</evidence>
<dbReference type="EMBL" id="CAKKLH010000310">
    <property type="protein sequence ID" value="CAH0111123.1"/>
    <property type="molecule type" value="Genomic_DNA"/>
</dbReference>
<dbReference type="OrthoDB" id="672793at2759"/>
<reference evidence="5" key="1">
    <citation type="submission" date="2021-11" db="EMBL/GenBank/DDBJ databases">
        <authorList>
            <person name="Schell T."/>
        </authorList>
    </citation>
    <scope>NUCLEOTIDE SEQUENCE</scope>
    <source>
        <strain evidence="5">M5</strain>
    </source>
</reference>
<evidence type="ECO:0000313" key="6">
    <source>
        <dbReference type="Proteomes" id="UP000789390"/>
    </source>
</evidence>
<name>A0A8J2WPQ7_9CRUS</name>
<dbReference type="PROSITE" id="PS00892">
    <property type="entry name" value="HIT_1"/>
    <property type="match status" value="1"/>
</dbReference>
<dbReference type="AlphaFoldDB" id="A0A8J2WPQ7"/>
<dbReference type="InterPro" id="IPR036265">
    <property type="entry name" value="HIT-like_sf"/>
</dbReference>
<dbReference type="GO" id="GO:0003824">
    <property type="term" value="F:catalytic activity"/>
    <property type="evidence" value="ECO:0007669"/>
    <property type="project" value="InterPro"/>
</dbReference>
<feature type="domain" description="HIT" evidence="4">
    <location>
        <begin position="20"/>
        <end position="128"/>
    </location>
</feature>
<dbReference type="InterPro" id="IPR019808">
    <property type="entry name" value="Histidine_triad_CS"/>
</dbReference>
<evidence type="ECO:0000256" key="1">
    <source>
        <dbReference type="PIRSR" id="PIRSR601310-1"/>
    </source>
</evidence>
<dbReference type="PRINTS" id="PR00332">
    <property type="entry name" value="HISTRIAD"/>
</dbReference>
<accession>A0A8J2WPQ7</accession>
<comment type="caution">
    <text evidence="5">The sequence shown here is derived from an EMBL/GenBank/DDBJ whole genome shotgun (WGS) entry which is preliminary data.</text>
</comment>
<dbReference type="InterPro" id="IPR011146">
    <property type="entry name" value="HIT-like"/>
</dbReference>
<gene>
    <name evidence="5" type="ORF">DGAL_LOCUS14734</name>
</gene>
<dbReference type="PROSITE" id="PS51084">
    <property type="entry name" value="HIT_2"/>
    <property type="match status" value="1"/>
</dbReference>
<protein>
    <recommendedName>
        <fullName evidence="4">HIT domain-containing protein</fullName>
    </recommendedName>
</protein>
<dbReference type="SUPFAM" id="SSF54197">
    <property type="entry name" value="HIT-like"/>
    <property type="match status" value="1"/>
</dbReference>
<evidence type="ECO:0000313" key="5">
    <source>
        <dbReference type="EMBL" id="CAH0111123.1"/>
    </source>
</evidence>
<feature type="short sequence motif" description="Histidine triad motif" evidence="2 3">
    <location>
        <begin position="112"/>
        <end position="116"/>
    </location>
</feature>
<organism evidence="5 6">
    <name type="scientific">Daphnia galeata</name>
    <dbReference type="NCBI Taxonomy" id="27404"/>
    <lineage>
        <taxon>Eukaryota</taxon>
        <taxon>Metazoa</taxon>
        <taxon>Ecdysozoa</taxon>
        <taxon>Arthropoda</taxon>
        <taxon>Crustacea</taxon>
        <taxon>Branchiopoda</taxon>
        <taxon>Diplostraca</taxon>
        <taxon>Cladocera</taxon>
        <taxon>Anomopoda</taxon>
        <taxon>Daphniidae</taxon>
        <taxon>Daphnia</taxon>
    </lineage>
</organism>
<dbReference type="Pfam" id="PF01230">
    <property type="entry name" value="HIT"/>
    <property type="match status" value="1"/>
</dbReference>
<dbReference type="FunFam" id="3.30.428.10:FF:000005">
    <property type="entry name" value="Histidine triad nucleotide-binding protein 1"/>
    <property type="match status" value="1"/>
</dbReference>
<evidence type="ECO:0000256" key="2">
    <source>
        <dbReference type="PIRSR" id="PIRSR601310-3"/>
    </source>
</evidence>
<evidence type="ECO:0000256" key="3">
    <source>
        <dbReference type="PROSITE-ProRule" id="PRU00464"/>
    </source>
</evidence>
<dbReference type="PANTHER" id="PTHR23089">
    <property type="entry name" value="HISTIDINE TRIAD HIT PROTEIN"/>
    <property type="match status" value="1"/>
</dbReference>
<dbReference type="InterPro" id="IPR001310">
    <property type="entry name" value="Histidine_triad_HIT"/>
</dbReference>
<keyword evidence="6" id="KW-1185">Reference proteome</keyword>
<sequence>MDEVERAKEAAAQPAPATTIFGKIIDGSIPAKIIYRDEKCLAFHDVSPQAPIHFLVIPIKPITMLEKAEADDLELLGHLMLTAKKVAADLNLARGYRLVINNGEEGCQSVFHLHIHVLGGRQLGWPPG</sequence>
<proteinExistence type="predicted"/>
<dbReference type="Proteomes" id="UP000789390">
    <property type="component" value="Unassembled WGS sequence"/>
</dbReference>
<dbReference type="Gene3D" id="3.30.428.10">
    <property type="entry name" value="HIT-like"/>
    <property type="match status" value="1"/>
</dbReference>
<feature type="active site" description="Tele-AMP-histidine intermediate" evidence="1">
    <location>
        <position position="114"/>
    </location>
</feature>